<dbReference type="EMBL" id="LK022848">
    <property type="protein sequence ID" value="CDR05041.1"/>
    <property type="molecule type" value="Genomic_DNA"/>
</dbReference>
<dbReference type="PATRIC" id="fig|576784.4.peg.1933"/>
<evidence type="ECO:0000313" key="1">
    <source>
        <dbReference type="EMBL" id="CDR05034.1"/>
    </source>
</evidence>
<reference evidence="2" key="1">
    <citation type="submission" date="2014-05" db="EMBL/GenBank/DDBJ databases">
        <authorList>
            <person name="Horn Fabian"/>
        </authorList>
    </citation>
    <scope>NUCLEOTIDE SEQUENCE</scope>
</reference>
<name>A0A060ZNS8_9ACTN</name>
<evidence type="ECO:0000313" key="2">
    <source>
        <dbReference type="EMBL" id="CDR05041.1"/>
    </source>
</evidence>
<dbReference type="HOGENOM" id="CLU_3123231_0_0_11"/>
<gene>
    <name evidence="1" type="ORF">SIRAN2013</name>
    <name evidence="2" type="ORF">SIRAN2019</name>
</gene>
<protein>
    <submittedName>
        <fullName evidence="2">Uncharacterized protein</fullName>
    </submittedName>
</protein>
<sequence length="50" mass="4814">MGQAFLGVVGVQWYVGGAGFEYGEDCGDGVGGAGQGEGDAVFGSGAGLQE</sequence>
<proteinExistence type="predicted"/>
<organism evidence="2">
    <name type="scientific">Streptomyces iranensis</name>
    <dbReference type="NCBI Taxonomy" id="576784"/>
    <lineage>
        <taxon>Bacteria</taxon>
        <taxon>Bacillati</taxon>
        <taxon>Actinomycetota</taxon>
        <taxon>Actinomycetes</taxon>
        <taxon>Kitasatosporales</taxon>
        <taxon>Streptomycetaceae</taxon>
        <taxon>Streptomyces</taxon>
        <taxon>Streptomyces violaceusniger group</taxon>
    </lineage>
</organism>
<dbReference type="AlphaFoldDB" id="A0A060ZNS8"/>
<dbReference type="EMBL" id="LK022848">
    <property type="protein sequence ID" value="CDR05034.1"/>
    <property type="molecule type" value="Genomic_DNA"/>
</dbReference>
<accession>A0A060ZNS8</accession>